<reference evidence="1 2" key="1">
    <citation type="journal article" date="2015" name="Nature">
        <title>rRNA introns, odd ribosomes, and small enigmatic genomes across a large radiation of phyla.</title>
        <authorList>
            <person name="Brown C.T."/>
            <person name="Hug L.A."/>
            <person name="Thomas B.C."/>
            <person name="Sharon I."/>
            <person name="Castelle C.J."/>
            <person name="Singh A."/>
            <person name="Wilkins M.J."/>
            <person name="Williams K.H."/>
            <person name="Banfield J.F."/>
        </authorList>
    </citation>
    <scope>NUCLEOTIDE SEQUENCE [LARGE SCALE GENOMIC DNA]</scope>
</reference>
<accession>A0A0G0XGM1</accession>
<proteinExistence type="predicted"/>
<sequence length="57" mass="6453">MVKKKFNAVYELNKAIKNGFDVARKSDTDKLIGRREFKNALARISLLEKKVGVKSGK</sequence>
<evidence type="ECO:0000313" key="2">
    <source>
        <dbReference type="Proteomes" id="UP000033856"/>
    </source>
</evidence>
<dbReference type="EMBL" id="LCCD01000047">
    <property type="protein sequence ID" value="KKS23562.1"/>
    <property type="molecule type" value="Genomic_DNA"/>
</dbReference>
<evidence type="ECO:0000313" key="1">
    <source>
        <dbReference type="EMBL" id="KKS23562.1"/>
    </source>
</evidence>
<dbReference type="AlphaFoldDB" id="A0A0G0XGM1"/>
<comment type="caution">
    <text evidence="1">The sequence shown here is derived from an EMBL/GenBank/DDBJ whole genome shotgun (WGS) entry which is preliminary data.</text>
</comment>
<dbReference type="Proteomes" id="UP000033856">
    <property type="component" value="Unassembled WGS sequence"/>
</dbReference>
<protein>
    <submittedName>
        <fullName evidence="1">Uncharacterized protein</fullName>
    </submittedName>
</protein>
<gene>
    <name evidence="1" type="ORF">UU83_C0047G0008</name>
</gene>
<organism evidence="1 2">
    <name type="scientific">Candidatus Jorgensenbacteria bacterium GW2011_GWF2_41_8</name>
    <dbReference type="NCBI Taxonomy" id="1618667"/>
    <lineage>
        <taxon>Bacteria</taxon>
        <taxon>Candidatus Joergenseniibacteriota</taxon>
    </lineage>
</organism>
<name>A0A0G0XGM1_9BACT</name>